<comment type="caution">
    <text evidence="4">The sequence shown here is derived from an EMBL/GenBank/DDBJ whole genome shotgun (WGS) entry which is preliminary data.</text>
</comment>
<dbReference type="GO" id="GO:0016020">
    <property type="term" value="C:membrane"/>
    <property type="evidence" value="ECO:0007669"/>
    <property type="project" value="InterPro"/>
</dbReference>
<dbReference type="EMBL" id="NOUW01000033">
    <property type="protein sequence ID" value="PDX88571.1"/>
    <property type="molecule type" value="Genomic_DNA"/>
</dbReference>
<dbReference type="Gene3D" id="3.90.1010.20">
    <property type="match status" value="2"/>
</dbReference>
<gene>
    <name evidence="4" type="ORF">CHR61_12830</name>
</gene>
<evidence type="ECO:0000256" key="1">
    <source>
        <dbReference type="SAM" id="MobiDB-lite"/>
    </source>
</evidence>
<dbReference type="Proteomes" id="UP000220438">
    <property type="component" value="Unassembled WGS sequence"/>
</dbReference>
<dbReference type="SMART" id="SM00900">
    <property type="entry name" value="FMN_bind"/>
    <property type="match status" value="2"/>
</dbReference>
<feature type="region of interest" description="Disordered" evidence="1">
    <location>
        <begin position="330"/>
        <end position="370"/>
    </location>
</feature>
<dbReference type="InterPro" id="IPR007329">
    <property type="entry name" value="FMN-bd"/>
</dbReference>
<feature type="compositionally biased region" description="Acidic residues" evidence="1">
    <location>
        <begin position="359"/>
        <end position="370"/>
    </location>
</feature>
<evidence type="ECO:0000259" key="3">
    <source>
        <dbReference type="SMART" id="SM00900"/>
    </source>
</evidence>
<dbReference type="Pfam" id="PF04205">
    <property type="entry name" value="FMN_bind"/>
    <property type="match status" value="2"/>
</dbReference>
<organism evidence="4 5">
    <name type="scientific">Faecalibacterium prausnitzii</name>
    <dbReference type="NCBI Taxonomy" id="853"/>
    <lineage>
        <taxon>Bacteria</taxon>
        <taxon>Bacillati</taxon>
        <taxon>Bacillota</taxon>
        <taxon>Clostridia</taxon>
        <taxon>Eubacteriales</taxon>
        <taxon>Oscillospiraceae</taxon>
        <taxon>Faecalibacterium</taxon>
    </lineage>
</organism>
<feature type="domain" description="FMN-binding" evidence="3">
    <location>
        <begin position="79"/>
        <end position="153"/>
    </location>
</feature>
<feature type="chain" id="PRO_5038632033" evidence="2">
    <location>
        <begin position="24"/>
        <end position="370"/>
    </location>
</feature>
<accession>A0A2A7BB77</accession>
<keyword evidence="2" id="KW-0732">Signal</keyword>
<sequence>MNKKRCNALLPLVQLLPAVAAAAAVLFALPRTVPVLAAVPERLPAVVEQPAEAASSEAEEEALPKLPYADGIYVGSSRGYGGTVRVQVTMENGSITEVGILDASHETKQFLRRAKRLLTTVVEAQSWEVDAVSEATYTSRGILGAVQNALTGEVVNNPLPPQPKPAAPLVVEEFTAPSTYLDGIYTAEAMGFEGQITVQVTVAEDKITDITLLSAEDEEEYLSRAKQVIPAILEGQSPNVDAISGATYSSTGILNAVKLALAKAAVAPAEEAAPEQAASEEAAEEAAAPPEVPGPEETPVTAPTVEVVQPEEKSAVPVWLKEVWQQLFPADAPASSEPEPASSEEVLPTSESALPPEETGIESETEGAAE</sequence>
<dbReference type="GO" id="GO:0010181">
    <property type="term" value="F:FMN binding"/>
    <property type="evidence" value="ECO:0007669"/>
    <property type="project" value="InterPro"/>
</dbReference>
<name>A0A2A7BB77_9FIRM</name>
<reference evidence="4 5" key="1">
    <citation type="journal article" date="2017" name="Front. Microbiol.">
        <title>New Insights into the Diversity of the Genus Faecalibacterium.</title>
        <authorList>
            <person name="Benevides L."/>
            <person name="Burman S."/>
            <person name="Martin R."/>
            <person name="Robert V."/>
            <person name="Thomas M."/>
            <person name="Miquel S."/>
            <person name="Chain F."/>
            <person name="Sokol H."/>
            <person name="Bermudez-Humaran L.G."/>
            <person name="Morrison M."/>
            <person name="Langella P."/>
            <person name="Azevedo V.A."/>
            <person name="Chatel J.M."/>
            <person name="Soares S."/>
        </authorList>
    </citation>
    <scope>NUCLEOTIDE SEQUENCE [LARGE SCALE GENOMIC DNA]</scope>
    <source>
        <strain evidence="4 5">AHMP21</strain>
    </source>
</reference>
<dbReference type="RefSeq" id="WP_097771664.1">
    <property type="nucleotide sequence ID" value="NZ_NOUW01000033.1"/>
</dbReference>
<feature type="compositionally biased region" description="Low complexity" evidence="1">
    <location>
        <begin position="330"/>
        <end position="345"/>
    </location>
</feature>
<proteinExistence type="predicted"/>
<evidence type="ECO:0000256" key="2">
    <source>
        <dbReference type="SAM" id="SignalP"/>
    </source>
</evidence>
<evidence type="ECO:0000313" key="4">
    <source>
        <dbReference type="EMBL" id="PDX88571.1"/>
    </source>
</evidence>
<dbReference type="AlphaFoldDB" id="A0A2A7BB77"/>
<feature type="domain" description="FMN-binding" evidence="3">
    <location>
        <begin position="191"/>
        <end position="264"/>
    </location>
</feature>
<protein>
    <submittedName>
        <fullName evidence="4">FMN-binding protein</fullName>
    </submittedName>
</protein>
<feature type="signal peptide" evidence="2">
    <location>
        <begin position="1"/>
        <end position="23"/>
    </location>
</feature>
<evidence type="ECO:0000313" key="5">
    <source>
        <dbReference type="Proteomes" id="UP000220438"/>
    </source>
</evidence>
<feature type="compositionally biased region" description="Low complexity" evidence="1">
    <location>
        <begin position="272"/>
        <end position="308"/>
    </location>
</feature>
<feature type="region of interest" description="Disordered" evidence="1">
    <location>
        <begin position="272"/>
        <end position="312"/>
    </location>
</feature>